<reference evidence="4" key="1">
    <citation type="journal article" date="2020" name="mSystems">
        <title>Genome- and Community-Level Interaction Insights into Carbon Utilization and Element Cycling Functions of Hydrothermarchaeota in Hydrothermal Sediment.</title>
        <authorList>
            <person name="Zhou Z."/>
            <person name="Liu Y."/>
            <person name="Xu W."/>
            <person name="Pan J."/>
            <person name="Luo Z.H."/>
            <person name="Li M."/>
        </authorList>
    </citation>
    <scope>NUCLEOTIDE SEQUENCE [LARGE SCALE GENOMIC DNA]</scope>
    <source>
        <strain evidence="4">HyVt-233</strain>
    </source>
</reference>
<dbReference type="SUPFAM" id="SSF48452">
    <property type="entry name" value="TPR-like"/>
    <property type="match status" value="1"/>
</dbReference>
<dbReference type="Pfam" id="PF07719">
    <property type="entry name" value="TPR_2"/>
    <property type="match status" value="1"/>
</dbReference>
<organism evidence="4">
    <name type="scientific">Desulfofervidus auxilii</name>
    <dbReference type="NCBI Taxonomy" id="1621989"/>
    <lineage>
        <taxon>Bacteria</taxon>
        <taxon>Pseudomonadati</taxon>
        <taxon>Thermodesulfobacteriota</taxon>
        <taxon>Candidatus Desulfofervidia</taxon>
        <taxon>Candidatus Desulfofervidales</taxon>
        <taxon>Candidatus Desulfofervidaceae</taxon>
        <taxon>Candidatus Desulfofervidus</taxon>
    </lineage>
</organism>
<dbReference type="Gene3D" id="1.25.40.10">
    <property type="entry name" value="Tetratricopeptide repeat domain"/>
    <property type="match status" value="2"/>
</dbReference>
<sequence length="511" mass="62139">LYPHAFIKFLKFIAFKAYKLDIKHRETNLFNKICPLTTFIENGAKDYKEEIYFHKINREKIKKLLSKKINKAYILLNHLAWTYLGEFYSKKIYKKENEIGLLEKAIKVLENSLKICPNSLINLFNLGRICYYAKKYQKAEKYFKNLIEQKAFIFYPELEDIYPTIRFYPEDFCYSAYIDNLIEYLVFKNKKFLTVLNSIIISGAYFYLGKLKYELRDYKEAINYFEKSIKIFENNAFCYLYAGWSYLKISNKEKGIRYLEIAVKKMPYLILKADEIIDFNKKYKEKFIQYALVSNILKKEALLKIIPKEKIELIEAWVKQEKWDEIIEFLHSKNIEEKIIFPYICEMLFKFKKEKIPYQLWQRCISIFLKKVNLFHYFYKEFFFWNEGKFDVVAILDKAKDEKWYKVYFYPNNDLAQYIIKNALYPKMLNHFKGFIDDFEKLYQSSNKLDLVITISSPHFLQRNLLEKTLRKISHLREKLNVFFIDSETFELYKVLWCCYDRCSPLCRIWY</sequence>
<dbReference type="Proteomes" id="UP000886289">
    <property type="component" value="Unassembled WGS sequence"/>
</dbReference>
<feature type="non-terminal residue" evidence="4">
    <location>
        <position position="1"/>
    </location>
</feature>
<dbReference type="AlphaFoldDB" id="A0A7C0Y5L3"/>
<keyword evidence="2 3" id="KW-0802">TPR repeat</keyword>
<dbReference type="EMBL" id="DRBS01000326">
    <property type="protein sequence ID" value="HDD44958.1"/>
    <property type="molecule type" value="Genomic_DNA"/>
</dbReference>
<dbReference type="PROSITE" id="PS50293">
    <property type="entry name" value="TPR_REGION"/>
    <property type="match status" value="1"/>
</dbReference>
<feature type="repeat" description="TPR" evidence="3">
    <location>
        <begin position="202"/>
        <end position="235"/>
    </location>
</feature>
<dbReference type="InterPro" id="IPR011990">
    <property type="entry name" value="TPR-like_helical_dom_sf"/>
</dbReference>
<proteinExistence type="predicted"/>
<gene>
    <name evidence="4" type="ORF">ENG63_08905</name>
</gene>
<name>A0A7C0Y5L3_DESA2</name>
<dbReference type="SMART" id="SM00028">
    <property type="entry name" value="TPR"/>
    <property type="match status" value="4"/>
</dbReference>
<dbReference type="InterPro" id="IPR019734">
    <property type="entry name" value="TPR_rpt"/>
</dbReference>
<evidence type="ECO:0000313" key="4">
    <source>
        <dbReference type="EMBL" id="HDD44958.1"/>
    </source>
</evidence>
<evidence type="ECO:0000256" key="3">
    <source>
        <dbReference type="PROSITE-ProRule" id="PRU00339"/>
    </source>
</evidence>
<comment type="caution">
    <text evidence="4">The sequence shown here is derived from an EMBL/GenBank/DDBJ whole genome shotgun (WGS) entry which is preliminary data.</text>
</comment>
<dbReference type="InterPro" id="IPR013105">
    <property type="entry name" value="TPR_2"/>
</dbReference>
<accession>A0A7C0Y5L3</accession>
<evidence type="ECO:0000256" key="2">
    <source>
        <dbReference type="ARBA" id="ARBA00022803"/>
    </source>
</evidence>
<protein>
    <submittedName>
        <fullName evidence="4">Tetratricopeptide repeat protein</fullName>
    </submittedName>
</protein>
<evidence type="ECO:0000256" key="1">
    <source>
        <dbReference type="ARBA" id="ARBA00022737"/>
    </source>
</evidence>
<keyword evidence="1" id="KW-0677">Repeat</keyword>
<dbReference type="PROSITE" id="PS50005">
    <property type="entry name" value="TPR"/>
    <property type="match status" value="1"/>
</dbReference>